<organism evidence="1 2">
    <name type="scientific">Pistacia atlantica</name>
    <dbReference type="NCBI Taxonomy" id="434234"/>
    <lineage>
        <taxon>Eukaryota</taxon>
        <taxon>Viridiplantae</taxon>
        <taxon>Streptophyta</taxon>
        <taxon>Embryophyta</taxon>
        <taxon>Tracheophyta</taxon>
        <taxon>Spermatophyta</taxon>
        <taxon>Magnoliopsida</taxon>
        <taxon>eudicotyledons</taxon>
        <taxon>Gunneridae</taxon>
        <taxon>Pentapetalae</taxon>
        <taxon>rosids</taxon>
        <taxon>malvids</taxon>
        <taxon>Sapindales</taxon>
        <taxon>Anacardiaceae</taxon>
        <taxon>Pistacia</taxon>
    </lineage>
</organism>
<proteinExistence type="predicted"/>
<comment type="caution">
    <text evidence="1">The sequence shown here is derived from an EMBL/GenBank/DDBJ whole genome shotgun (WGS) entry which is preliminary data.</text>
</comment>
<keyword evidence="2" id="KW-1185">Reference proteome</keyword>
<accession>A0ACC1ACR2</accession>
<gene>
    <name evidence="1" type="ORF">Patl1_29542</name>
</gene>
<protein>
    <submittedName>
        <fullName evidence="1">Uncharacterized protein</fullName>
    </submittedName>
</protein>
<evidence type="ECO:0000313" key="2">
    <source>
        <dbReference type="Proteomes" id="UP001164250"/>
    </source>
</evidence>
<name>A0ACC1ACR2_9ROSI</name>
<evidence type="ECO:0000313" key="1">
    <source>
        <dbReference type="EMBL" id="KAJ0084158.1"/>
    </source>
</evidence>
<dbReference type="Proteomes" id="UP001164250">
    <property type="component" value="Chromosome 11"/>
</dbReference>
<reference evidence="2" key="1">
    <citation type="journal article" date="2023" name="G3 (Bethesda)">
        <title>Genome assembly and association tests identify interacting loci associated with vigor, precocity, and sex in interspecific pistachio rootstocks.</title>
        <authorList>
            <person name="Palmer W."/>
            <person name="Jacygrad E."/>
            <person name="Sagayaradj S."/>
            <person name="Cavanaugh K."/>
            <person name="Han R."/>
            <person name="Bertier L."/>
            <person name="Beede B."/>
            <person name="Kafkas S."/>
            <person name="Golino D."/>
            <person name="Preece J."/>
            <person name="Michelmore R."/>
        </authorList>
    </citation>
    <scope>NUCLEOTIDE SEQUENCE [LARGE SCALE GENOMIC DNA]</scope>
</reference>
<sequence>MCREDGSSEVQLGHTHVMGFVTGQLVQPYRDRPNEGSLSIFTEFSPMADPSFESGRPGESAVELGRIIDRGLRESRAVDTESLCVLAGKLVWAIRIDLHILDNGGNLVDAANIAALAALLTFRRPECSLGGENGQEVIIHPPEEREPLPLIVHHLPVAVTFGFFGSESILVIDPTHHEEAVMTGRMTATLNANGDVCAIQKPGGEGVLQSAIMQCLRIASRTASDITKKIKDTVEAYNTERALRKIKRHPTSIALDGSANVKVEQEGFVGNKGGNRRRNDGTTNFVGEPASWDPYSKGVDPDSLKASLASRGEKKPSEVRPEEPPEDINTASSAIDASGTGLRKDGEKTLKDAVKPSTREKRGHPLLLMQVR</sequence>
<dbReference type="EMBL" id="CM047907">
    <property type="protein sequence ID" value="KAJ0084158.1"/>
    <property type="molecule type" value="Genomic_DNA"/>
</dbReference>